<accession>A0A0F9UMQ0</accession>
<sequence>MTRYVAFGDGHKFPTNPESARFRWDGANECHVYELGREVKEPDYGPLVAWHRRQSTAKEIRFQHHGFDPSGSGCLVNADGTGCTCGLADALKAAQIE</sequence>
<name>A0A0F9UMQ0_9ZZZZ</name>
<gene>
    <name evidence="1" type="ORF">LCGC14_0587810</name>
</gene>
<evidence type="ECO:0000313" key="1">
    <source>
        <dbReference type="EMBL" id="KKN54888.1"/>
    </source>
</evidence>
<organism evidence="1">
    <name type="scientific">marine sediment metagenome</name>
    <dbReference type="NCBI Taxonomy" id="412755"/>
    <lineage>
        <taxon>unclassified sequences</taxon>
        <taxon>metagenomes</taxon>
        <taxon>ecological metagenomes</taxon>
    </lineage>
</organism>
<dbReference type="AlphaFoldDB" id="A0A0F9UMQ0"/>
<proteinExistence type="predicted"/>
<dbReference type="EMBL" id="LAZR01000908">
    <property type="protein sequence ID" value="KKN54888.1"/>
    <property type="molecule type" value="Genomic_DNA"/>
</dbReference>
<reference evidence="1" key="1">
    <citation type="journal article" date="2015" name="Nature">
        <title>Complex archaea that bridge the gap between prokaryotes and eukaryotes.</title>
        <authorList>
            <person name="Spang A."/>
            <person name="Saw J.H."/>
            <person name="Jorgensen S.L."/>
            <person name="Zaremba-Niedzwiedzka K."/>
            <person name="Martijn J."/>
            <person name="Lind A.E."/>
            <person name="van Eijk R."/>
            <person name="Schleper C."/>
            <person name="Guy L."/>
            <person name="Ettema T.J."/>
        </authorList>
    </citation>
    <scope>NUCLEOTIDE SEQUENCE</scope>
</reference>
<comment type="caution">
    <text evidence="1">The sequence shown here is derived from an EMBL/GenBank/DDBJ whole genome shotgun (WGS) entry which is preliminary data.</text>
</comment>
<protein>
    <submittedName>
        <fullName evidence="1">Uncharacterized protein</fullName>
    </submittedName>
</protein>